<protein>
    <submittedName>
        <fullName evidence="1">Uncharacterized protein</fullName>
    </submittedName>
</protein>
<comment type="caution">
    <text evidence="1">The sequence shown here is derived from an EMBL/GenBank/DDBJ whole genome shotgun (WGS) entry which is preliminary data.</text>
</comment>
<evidence type="ECO:0000313" key="1">
    <source>
        <dbReference type="EMBL" id="KAL0929852.1"/>
    </source>
</evidence>
<name>A0ACC3YDF6_COLTU</name>
<proteinExistence type="predicted"/>
<keyword evidence="2" id="KW-1185">Reference proteome</keyword>
<reference evidence="1 2" key="1">
    <citation type="journal article" date="2020" name="Phytopathology">
        <title>Genome Sequence Resources of Colletotrichum truncatum, C. plurivorum, C. musicola, and C. sojae: Four Species Pathogenic to Soybean (Glycine max).</title>
        <authorList>
            <person name="Rogerio F."/>
            <person name="Boufleur T.R."/>
            <person name="Ciampi-Guillardi M."/>
            <person name="Sukno S.A."/>
            <person name="Thon M.R."/>
            <person name="Massola Junior N.S."/>
            <person name="Baroncelli R."/>
        </authorList>
    </citation>
    <scope>NUCLEOTIDE SEQUENCE [LARGE SCALE GENOMIC DNA]</scope>
    <source>
        <strain evidence="1 2">CMES1059</strain>
    </source>
</reference>
<evidence type="ECO:0000313" key="2">
    <source>
        <dbReference type="Proteomes" id="UP000805649"/>
    </source>
</evidence>
<organism evidence="1 2">
    <name type="scientific">Colletotrichum truncatum</name>
    <name type="common">Anthracnose fungus</name>
    <name type="synonym">Colletotrichum capsici</name>
    <dbReference type="NCBI Taxonomy" id="5467"/>
    <lineage>
        <taxon>Eukaryota</taxon>
        <taxon>Fungi</taxon>
        <taxon>Dikarya</taxon>
        <taxon>Ascomycota</taxon>
        <taxon>Pezizomycotina</taxon>
        <taxon>Sordariomycetes</taxon>
        <taxon>Hypocreomycetidae</taxon>
        <taxon>Glomerellales</taxon>
        <taxon>Glomerellaceae</taxon>
        <taxon>Colletotrichum</taxon>
        <taxon>Colletotrichum truncatum species complex</taxon>
    </lineage>
</organism>
<dbReference type="Proteomes" id="UP000805649">
    <property type="component" value="Unassembled WGS sequence"/>
</dbReference>
<gene>
    <name evidence="1" type="ORF">CTRU02_215282</name>
</gene>
<accession>A0ACC3YDF6</accession>
<sequence length="197" mass="21808">MDTETEPIPSILPQRDPAVQALLGKIDKALNHFAQGPTVTICQLFDRLQVAFWKSAWAIHASKIARSLPSGEIDVRNFPAWLRGRIPNPRLQSTLHPVFSPWLDGIKGNTNHLQHFRKACSEASCSSLDLLLDFGLDIAKSMHALQAISKVTSPPSSLERESLVNALWNETLSRADLSPETLPTPTTRELTKAIKSK</sequence>
<dbReference type="EMBL" id="VUJX02000014">
    <property type="protein sequence ID" value="KAL0929852.1"/>
    <property type="molecule type" value="Genomic_DNA"/>
</dbReference>